<keyword evidence="2" id="KW-1185">Reference proteome</keyword>
<dbReference type="OrthoDB" id="654004at2"/>
<dbReference type="Proteomes" id="UP000092651">
    <property type="component" value="Unassembled WGS sequence"/>
</dbReference>
<sequence>MKKIFSELKGFVIYSPELLAKYLQEHNLPGNNILKYFVENEHGDEITKSGIAIPLIGVEEDYYSFCISTNGDHVLGNGEVAVQSDGWIYQTTNNELKVVGIGYLKDISTITDENSIQLRLENGWSSLKILAGIKNGERVFELHTHKEETRPNFSGDVTTTYYYN</sequence>
<reference evidence="1 2" key="1">
    <citation type="submission" date="2016-07" db="EMBL/GenBank/DDBJ databases">
        <authorList>
            <person name="Jeong J.-J."/>
            <person name="Kim D.W."/>
            <person name="Sang M.K."/>
            <person name="Choi I.-G."/>
            <person name="Kim K.D."/>
        </authorList>
    </citation>
    <scope>NUCLEOTIDE SEQUENCE [LARGE SCALE GENOMIC DNA]</scope>
    <source>
        <strain evidence="1 2">UTM-3</strain>
    </source>
</reference>
<evidence type="ECO:0000313" key="1">
    <source>
        <dbReference type="EMBL" id="OCA72563.1"/>
    </source>
</evidence>
<dbReference type="EMBL" id="MAYH01000023">
    <property type="protein sequence ID" value="OCA72563.1"/>
    <property type="molecule type" value="Genomic_DNA"/>
</dbReference>
<name>A0A1B8ZLT1_9FLAO</name>
<comment type="caution">
    <text evidence="1">The sequence shown here is derived from an EMBL/GenBank/DDBJ whole genome shotgun (WGS) entry which is preliminary data.</text>
</comment>
<protein>
    <submittedName>
        <fullName evidence="1">Uncharacterized protein</fullName>
    </submittedName>
</protein>
<organism evidence="1 2">
    <name type="scientific">Chryseobacterium artocarpi</name>
    <dbReference type="NCBI Taxonomy" id="1414727"/>
    <lineage>
        <taxon>Bacteria</taxon>
        <taxon>Pseudomonadati</taxon>
        <taxon>Bacteroidota</taxon>
        <taxon>Flavobacteriia</taxon>
        <taxon>Flavobacteriales</taxon>
        <taxon>Weeksellaceae</taxon>
        <taxon>Chryseobacterium group</taxon>
        <taxon>Chryseobacterium</taxon>
    </lineage>
</organism>
<accession>A0A1B8ZLT1</accession>
<gene>
    <name evidence="1" type="ORF">BBI01_10645</name>
</gene>
<dbReference type="AlphaFoldDB" id="A0A1B8ZLT1"/>
<proteinExistence type="predicted"/>
<evidence type="ECO:0000313" key="2">
    <source>
        <dbReference type="Proteomes" id="UP000092651"/>
    </source>
</evidence>
<dbReference type="RefSeq" id="WP_065394782.1">
    <property type="nucleotide sequence ID" value="NZ_JBOFOB010000355.1"/>
</dbReference>